<dbReference type="Proteomes" id="UP000028990">
    <property type="component" value="Unassembled WGS sequence"/>
</dbReference>
<dbReference type="AlphaFoldDB" id="A0A091CV57"/>
<protein>
    <submittedName>
        <fullName evidence="2">Uncharacterized protein</fullName>
    </submittedName>
</protein>
<evidence type="ECO:0000256" key="1">
    <source>
        <dbReference type="SAM" id="MobiDB-lite"/>
    </source>
</evidence>
<name>A0A091CV57_FUKDA</name>
<evidence type="ECO:0000313" key="2">
    <source>
        <dbReference type="EMBL" id="KFO23479.1"/>
    </source>
</evidence>
<evidence type="ECO:0000313" key="3">
    <source>
        <dbReference type="Proteomes" id="UP000028990"/>
    </source>
</evidence>
<feature type="compositionally biased region" description="Basic and acidic residues" evidence="1">
    <location>
        <begin position="30"/>
        <end position="44"/>
    </location>
</feature>
<organism evidence="2 3">
    <name type="scientific">Fukomys damarensis</name>
    <name type="common">Damaraland mole rat</name>
    <name type="synonym">Cryptomys damarensis</name>
    <dbReference type="NCBI Taxonomy" id="885580"/>
    <lineage>
        <taxon>Eukaryota</taxon>
        <taxon>Metazoa</taxon>
        <taxon>Chordata</taxon>
        <taxon>Craniata</taxon>
        <taxon>Vertebrata</taxon>
        <taxon>Euteleostomi</taxon>
        <taxon>Mammalia</taxon>
        <taxon>Eutheria</taxon>
        <taxon>Euarchontoglires</taxon>
        <taxon>Glires</taxon>
        <taxon>Rodentia</taxon>
        <taxon>Hystricomorpha</taxon>
        <taxon>Bathyergidae</taxon>
        <taxon>Fukomys</taxon>
    </lineage>
</organism>
<proteinExistence type="predicted"/>
<dbReference type="EMBL" id="KN123762">
    <property type="protein sequence ID" value="KFO23479.1"/>
    <property type="molecule type" value="Genomic_DNA"/>
</dbReference>
<accession>A0A091CV57</accession>
<reference evidence="2 3" key="1">
    <citation type="submission" date="2013-11" db="EMBL/GenBank/DDBJ databases">
        <title>The Damaraland mole rat (Fukomys damarensis) genome and evolution of African mole rats.</title>
        <authorList>
            <person name="Gladyshev V.N."/>
            <person name="Fang X."/>
        </authorList>
    </citation>
    <scope>NUCLEOTIDE SEQUENCE [LARGE SCALE GENOMIC DNA]</scope>
    <source>
        <tissue evidence="2">Liver</tissue>
    </source>
</reference>
<gene>
    <name evidence="2" type="ORF">H920_15051</name>
</gene>
<sequence length="97" mass="11330">MQSPEADLSLDRWVPHSTVYLTEITPRHSHPPEVHPEREREGPGRHRRGCARFAEETLRLRSQAVTTLRIYGREFWRSSPQKQLDQKMNSGRVAPVM</sequence>
<feature type="region of interest" description="Disordered" evidence="1">
    <location>
        <begin position="23"/>
        <end position="48"/>
    </location>
</feature>
<keyword evidence="3" id="KW-1185">Reference proteome</keyword>